<protein>
    <recommendedName>
        <fullName evidence="3">SMI1/KNR4 family protein</fullName>
    </recommendedName>
</protein>
<dbReference type="InterPro" id="IPR037883">
    <property type="entry name" value="Knr4/Smi1-like_sf"/>
</dbReference>
<dbReference type="KEGG" id="lwi:UE46_10920"/>
<dbReference type="EMBL" id="CP011102">
    <property type="protein sequence ID" value="AQY51493.1"/>
    <property type="molecule type" value="Genomic_DNA"/>
</dbReference>
<evidence type="ECO:0000313" key="1">
    <source>
        <dbReference type="EMBL" id="AQY51493.1"/>
    </source>
</evidence>
<sequence>MTYCIDSNIYVYPESFQKIVELNMVNFDLWYLFDAERATRRYYDLKRRYPKRDLIPFAKRDDNDDIVCFEIGKGNKIQLIHDYSSEGYEQRGEYEDFWTWVRDAVNEMIEFNREDGIE</sequence>
<evidence type="ECO:0000313" key="2">
    <source>
        <dbReference type="Proteomes" id="UP000223060"/>
    </source>
</evidence>
<name>A0A1S7FVQ0_9LIST</name>
<gene>
    <name evidence="1" type="ORF">UE46_10920</name>
</gene>
<dbReference type="Proteomes" id="UP000223060">
    <property type="component" value="Chromosome"/>
</dbReference>
<dbReference type="RefSeq" id="WP_036060844.1">
    <property type="nucleotide sequence ID" value="NZ_CP011102.1"/>
</dbReference>
<proteinExistence type="predicted"/>
<evidence type="ECO:0008006" key="3">
    <source>
        <dbReference type="Google" id="ProtNLM"/>
    </source>
</evidence>
<dbReference type="SUPFAM" id="SSF160631">
    <property type="entry name" value="SMI1/KNR4-like"/>
    <property type="match status" value="1"/>
</dbReference>
<keyword evidence="2" id="KW-1185">Reference proteome</keyword>
<reference evidence="2" key="1">
    <citation type="submission" date="2015-03" db="EMBL/GenBank/DDBJ databases">
        <authorList>
            <person name="Ferrari E."/>
            <person name="Walter M.C."/>
            <person name="Huptas C."/>
            <person name="Scherer S."/>
            <person name="Mueller-Herbst S."/>
        </authorList>
    </citation>
    <scope>NUCLEOTIDE SEQUENCE [LARGE SCALE GENOMIC DNA]</scope>
    <source>
        <strain evidence="2">LWP01</strain>
    </source>
</reference>
<accession>A0A1S7FVQ0</accession>
<organism evidence="1 2">
    <name type="scientific">Listeria weihenstephanensis</name>
    <dbReference type="NCBI Taxonomy" id="1006155"/>
    <lineage>
        <taxon>Bacteria</taxon>
        <taxon>Bacillati</taxon>
        <taxon>Bacillota</taxon>
        <taxon>Bacilli</taxon>
        <taxon>Bacillales</taxon>
        <taxon>Listeriaceae</taxon>
        <taxon>Listeria</taxon>
    </lineage>
</organism>
<dbReference type="AlphaFoldDB" id="A0A1S7FVQ0"/>